<dbReference type="Proteomes" id="UP000253144">
    <property type="component" value="Unassembled WGS sequence"/>
</dbReference>
<dbReference type="EMBL" id="LEQJ01000018">
    <property type="protein sequence ID" value="RBS27472.1"/>
    <property type="molecule type" value="Genomic_DNA"/>
</dbReference>
<dbReference type="AlphaFoldDB" id="A0A366TNG8"/>
<organism evidence="4 5">
    <name type="scientific">Enterococcus faecium</name>
    <name type="common">Streptococcus faecium</name>
    <dbReference type="NCBI Taxonomy" id="1352"/>
    <lineage>
        <taxon>Bacteria</taxon>
        <taxon>Bacillati</taxon>
        <taxon>Bacillota</taxon>
        <taxon>Bacilli</taxon>
        <taxon>Lactobacillales</taxon>
        <taxon>Enterococcaceae</taxon>
        <taxon>Enterococcus</taxon>
    </lineage>
</organism>
<evidence type="ECO:0000256" key="1">
    <source>
        <dbReference type="SAM" id="MobiDB-lite"/>
    </source>
</evidence>
<keyword evidence="2" id="KW-0732">Signal</keyword>
<accession>A0A366TNG8</accession>
<name>A0A366TNG8_ENTFC</name>
<dbReference type="InterPro" id="IPR027994">
    <property type="entry name" value="WxL_dom"/>
</dbReference>
<evidence type="ECO:0000313" key="4">
    <source>
        <dbReference type="EMBL" id="RBS27472.1"/>
    </source>
</evidence>
<sequence>MKKLALLSAVAVSSAALLGGASAFAATDSNAATQSETPVTATFNLPDGGGTNPTPPGGGDGDNTDNELPTEWGIAYQPTTFDFGTTKLKESGEQIIPATKNSSFNVGVKDKTRGTKGWTLKASLQWQGDAIEGAKITTTGDGTVNINKGGDVLEPVTDEVTGQSNVEITSGSEALIMTGSKGVRHNSVYDYDLGDVSLHIADAGKVEGKSYSGKVVWNLTATP</sequence>
<dbReference type="Pfam" id="PF13731">
    <property type="entry name" value="WxL"/>
    <property type="match status" value="1"/>
</dbReference>
<feature type="domain" description="WxL" evidence="3">
    <location>
        <begin position="33"/>
        <end position="223"/>
    </location>
</feature>
<feature type="chain" id="PRO_5044074428" description="WxL domain-containing protein" evidence="2">
    <location>
        <begin position="26"/>
        <end position="223"/>
    </location>
</feature>
<evidence type="ECO:0000259" key="3">
    <source>
        <dbReference type="Pfam" id="PF13731"/>
    </source>
</evidence>
<evidence type="ECO:0000313" key="5">
    <source>
        <dbReference type="Proteomes" id="UP000253144"/>
    </source>
</evidence>
<feature type="signal peptide" evidence="2">
    <location>
        <begin position="1"/>
        <end position="25"/>
    </location>
</feature>
<dbReference type="RefSeq" id="WP_096573167.1">
    <property type="nucleotide sequence ID" value="NZ_KZ846097.1"/>
</dbReference>
<feature type="compositionally biased region" description="Gly residues" evidence="1">
    <location>
        <begin position="47"/>
        <end position="61"/>
    </location>
</feature>
<evidence type="ECO:0000256" key="2">
    <source>
        <dbReference type="SAM" id="SignalP"/>
    </source>
</evidence>
<reference evidence="4 5" key="1">
    <citation type="submission" date="2015-06" db="EMBL/GenBank/DDBJ databases">
        <title>The Genome Sequence of Enterococcus faecium 131EA1.</title>
        <authorList>
            <consortium name="The Broad Institute Genomics Platform"/>
            <consortium name="The Broad Institute Genome Sequencing Center for Infectious Disease"/>
            <person name="Earl A.M."/>
            <person name="Van Tyne D."/>
            <person name="Lebreton F."/>
            <person name="Saavedra J.T."/>
            <person name="Gilmore M.S."/>
            <person name="Manson Mcguire A."/>
            <person name="Clock S."/>
            <person name="Crupain M."/>
            <person name="Rangan U."/>
            <person name="Young S."/>
            <person name="Abouelleil A."/>
            <person name="Cao P."/>
            <person name="Chapman S.B."/>
            <person name="Griggs A."/>
            <person name="Priest M."/>
            <person name="Shea T."/>
            <person name="Wortman J."/>
            <person name="Nusbaum C."/>
            <person name="Birren B."/>
        </authorList>
    </citation>
    <scope>NUCLEOTIDE SEQUENCE [LARGE SCALE GENOMIC DNA]</scope>
    <source>
        <strain evidence="4 5">131EA1</strain>
    </source>
</reference>
<feature type="region of interest" description="Disordered" evidence="1">
    <location>
        <begin position="40"/>
        <end position="67"/>
    </location>
</feature>
<protein>
    <recommendedName>
        <fullName evidence="3">WxL domain-containing protein</fullName>
    </recommendedName>
</protein>
<gene>
    <name evidence="4" type="ORF">EB12_02510</name>
</gene>
<comment type="caution">
    <text evidence="4">The sequence shown here is derived from an EMBL/GenBank/DDBJ whole genome shotgun (WGS) entry which is preliminary data.</text>
</comment>
<proteinExistence type="predicted"/>